<dbReference type="AlphaFoldDB" id="A0A8S3SJI5"/>
<dbReference type="GO" id="GO:0060287">
    <property type="term" value="P:epithelial cilium movement involved in determination of left/right asymmetry"/>
    <property type="evidence" value="ECO:0007669"/>
    <property type="project" value="TreeGrafter"/>
</dbReference>
<keyword evidence="2" id="KW-0175">Coiled coil</keyword>
<evidence type="ECO:0000313" key="5">
    <source>
        <dbReference type="EMBL" id="CAG2221941.1"/>
    </source>
</evidence>
<dbReference type="PROSITE" id="PS50158">
    <property type="entry name" value="ZF_CCHC"/>
    <property type="match status" value="1"/>
</dbReference>
<dbReference type="GO" id="GO:0008270">
    <property type="term" value="F:zinc ion binding"/>
    <property type="evidence" value="ECO:0007669"/>
    <property type="project" value="UniProtKB-KW"/>
</dbReference>
<dbReference type="EMBL" id="CAJPWZ010001710">
    <property type="protein sequence ID" value="CAG2221941.1"/>
    <property type="molecule type" value="Genomic_DNA"/>
</dbReference>
<dbReference type="Gene3D" id="4.10.60.10">
    <property type="entry name" value="Zinc finger, CCHC-type"/>
    <property type="match status" value="1"/>
</dbReference>
<feature type="domain" description="CCHC-type" evidence="4">
    <location>
        <begin position="431"/>
        <end position="447"/>
    </location>
</feature>
<accession>A0A8S3SJI5</accession>
<organism evidence="5 6">
    <name type="scientific">Mytilus edulis</name>
    <name type="common">Blue mussel</name>
    <dbReference type="NCBI Taxonomy" id="6550"/>
    <lineage>
        <taxon>Eukaryota</taxon>
        <taxon>Metazoa</taxon>
        <taxon>Spiralia</taxon>
        <taxon>Lophotrochozoa</taxon>
        <taxon>Mollusca</taxon>
        <taxon>Bivalvia</taxon>
        <taxon>Autobranchia</taxon>
        <taxon>Pteriomorphia</taxon>
        <taxon>Mytilida</taxon>
        <taxon>Mytiloidea</taxon>
        <taxon>Mytilidae</taxon>
        <taxon>Mytilinae</taxon>
        <taxon>Mytilus</taxon>
    </lineage>
</organism>
<sequence>MLQRDLEKARENLRQELVIAGSQKTHLENRLQEEMDRNRDLVRRFEEQTITIKEMNRELVDLRSQLTVTHQALTNEVYRKPADDTGAPGVFRGSRSIPLPRTDSDDDLDDEFQRLPGSQYASKLASPKRRSHREYDEDDMMKDIEAEYDLPSSKQGRKLYPGFSEDDRSSTVSADVVAEAKYRLKSLEREAQNLDKAYRDFHYNLTNPSAGPDEQSRSHGRHVIGKEVVSESQNRVASPSASPIHRPMSSTPYQGRQSSQLNDSLRELTEQSTSRKEPPPRFDMSNMSDELNDRTGDERVERPRPITVADLEARPGSPSIVVVPGSESSAATSAMDIVSQAILPGNVQMVMVAAADEVVVVATDPKEEAVVLEEVAVEGHNITSANVMAFNIEVQEKGDDFTNAIKCGEMGHFARNCSGGGGGGDRNADVKCYRCNEYGHFARECDQ</sequence>
<keyword evidence="6" id="KW-1185">Reference proteome</keyword>
<dbReference type="PANTHER" id="PTHR39063">
    <property type="entry name" value="ORAL-FACIAL-DIGITAL SYNDROME 1 PROTEIN HOMOLOG"/>
    <property type="match status" value="1"/>
</dbReference>
<dbReference type="OrthoDB" id="206339at2759"/>
<dbReference type="GO" id="GO:0005576">
    <property type="term" value="C:extracellular region"/>
    <property type="evidence" value="ECO:0007669"/>
    <property type="project" value="GOC"/>
</dbReference>
<feature type="coiled-coil region" evidence="2">
    <location>
        <begin position="177"/>
        <end position="204"/>
    </location>
</feature>
<name>A0A8S3SJI5_MYTED</name>
<proteinExistence type="predicted"/>
<evidence type="ECO:0000256" key="1">
    <source>
        <dbReference type="PROSITE-ProRule" id="PRU00047"/>
    </source>
</evidence>
<gene>
    <name evidence="5" type="ORF">MEDL_35310</name>
</gene>
<dbReference type="Proteomes" id="UP000683360">
    <property type="component" value="Unassembled WGS sequence"/>
</dbReference>
<reference evidence="5" key="1">
    <citation type="submission" date="2021-03" db="EMBL/GenBank/DDBJ databases">
        <authorList>
            <person name="Bekaert M."/>
        </authorList>
    </citation>
    <scope>NUCLEOTIDE SEQUENCE</scope>
</reference>
<dbReference type="SUPFAM" id="SSF57756">
    <property type="entry name" value="Retrovirus zinc finger-like domains"/>
    <property type="match status" value="1"/>
</dbReference>
<feature type="compositionally biased region" description="Polar residues" evidence="3">
    <location>
        <begin position="230"/>
        <end position="241"/>
    </location>
</feature>
<keyword evidence="1" id="KW-0479">Metal-binding</keyword>
<keyword evidence="1" id="KW-0863">Zinc-finger</keyword>
<dbReference type="InterPro" id="IPR036875">
    <property type="entry name" value="Znf_CCHC_sf"/>
</dbReference>
<evidence type="ECO:0000259" key="4">
    <source>
        <dbReference type="PROSITE" id="PS50158"/>
    </source>
</evidence>
<dbReference type="InterPro" id="IPR055289">
    <property type="entry name" value="OFD1"/>
</dbReference>
<protein>
    <recommendedName>
        <fullName evidence="4">CCHC-type domain-containing protein</fullName>
    </recommendedName>
</protein>
<dbReference type="GO" id="GO:0036064">
    <property type="term" value="C:ciliary basal body"/>
    <property type="evidence" value="ECO:0007669"/>
    <property type="project" value="TreeGrafter"/>
</dbReference>
<dbReference type="InterPro" id="IPR001878">
    <property type="entry name" value="Znf_CCHC"/>
</dbReference>
<feature type="compositionally biased region" description="Basic and acidic residues" evidence="3">
    <location>
        <begin position="264"/>
        <end position="280"/>
    </location>
</feature>
<dbReference type="PANTHER" id="PTHR39063:SF1">
    <property type="entry name" value="OFD1 CENTRIOLE AND CENTRIOLAR SATELLITE PROTEIN"/>
    <property type="match status" value="1"/>
</dbReference>
<dbReference type="GO" id="GO:0005813">
    <property type="term" value="C:centrosome"/>
    <property type="evidence" value="ECO:0007669"/>
    <property type="project" value="TreeGrafter"/>
</dbReference>
<feature type="region of interest" description="Disordered" evidence="3">
    <location>
        <begin position="79"/>
        <end position="142"/>
    </location>
</feature>
<feature type="region of interest" description="Disordered" evidence="3">
    <location>
        <begin position="227"/>
        <end position="302"/>
    </location>
</feature>
<dbReference type="Pfam" id="PF00098">
    <property type="entry name" value="zf-CCHC"/>
    <property type="match status" value="2"/>
</dbReference>
<dbReference type="GO" id="GO:0003676">
    <property type="term" value="F:nucleic acid binding"/>
    <property type="evidence" value="ECO:0007669"/>
    <property type="project" value="InterPro"/>
</dbReference>
<comment type="caution">
    <text evidence="5">The sequence shown here is derived from an EMBL/GenBank/DDBJ whole genome shotgun (WGS) entry which is preliminary data.</text>
</comment>
<keyword evidence="1" id="KW-0862">Zinc</keyword>
<feature type="coiled-coil region" evidence="2">
    <location>
        <begin position="3"/>
        <end position="65"/>
    </location>
</feature>
<feature type="compositionally biased region" description="Polar residues" evidence="3">
    <location>
        <begin position="248"/>
        <end position="263"/>
    </location>
</feature>
<evidence type="ECO:0000256" key="3">
    <source>
        <dbReference type="SAM" id="MobiDB-lite"/>
    </source>
</evidence>
<evidence type="ECO:0000256" key="2">
    <source>
        <dbReference type="SAM" id="Coils"/>
    </source>
</evidence>
<dbReference type="SMART" id="SM00343">
    <property type="entry name" value="ZnF_C2HC"/>
    <property type="match status" value="2"/>
</dbReference>
<feature type="compositionally biased region" description="Basic and acidic residues" evidence="3">
    <location>
        <begin position="291"/>
        <end position="302"/>
    </location>
</feature>
<evidence type="ECO:0000313" key="6">
    <source>
        <dbReference type="Proteomes" id="UP000683360"/>
    </source>
</evidence>